<dbReference type="EMBL" id="OY882859">
    <property type="protein sequence ID" value="CAK6442125.1"/>
    <property type="molecule type" value="Genomic_DNA"/>
</dbReference>
<evidence type="ECO:0000313" key="1">
    <source>
        <dbReference type="EMBL" id="CAK6442125.1"/>
    </source>
</evidence>
<dbReference type="Proteomes" id="UP001314169">
    <property type="component" value="Chromosome 2"/>
</dbReference>
<dbReference type="PANTHER" id="PTHR36131">
    <property type="entry name" value="KERATIN-ASSOCIATED PROTEIN 8-1"/>
    <property type="match status" value="1"/>
</dbReference>
<evidence type="ECO:0000313" key="2">
    <source>
        <dbReference type="Proteomes" id="UP001314169"/>
    </source>
</evidence>
<dbReference type="PANTHER" id="PTHR36131:SF1">
    <property type="entry name" value="KERATIN-ASSOCIATED PROTEIN 8-1"/>
    <property type="match status" value="1"/>
</dbReference>
<evidence type="ECO:0008006" key="3">
    <source>
        <dbReference type="Google" id="ProtNLM"/>
    </source>
</evidence>
<name>A0ABN9ZV46_PIPNA</name>
<reference evidence="1" key="1">
    <citation type="submission" date="2023-12" db="EMBL/GenBank/DDBJ databases">
        <authorList>
            <person name="Brown T."/>
        </authorList>
    </citation>
    <scope>NUCLEOTIDE SEQUENCE</scope>
</reference>
<organism evidence="1 2">
    <name type="scientific">Pipistrellus nathusii</name>
    <name type="common">Nathusius' pipistrelle</name>
    <dbReference type="NCBI Taxonomy" id="59473"/>
    <lineage>
        <taxon>Eukaryota</taxon>
        <taxon>Metazoa</taxon>
        <taxon>Chordata</taxon>
        <taxon>Craniata</taxon>
        <taxon>Vertebrata</taxon>
        <taxon>Euteleostomi</taxon>
        <taxon>Mammalia</taxon>
        <taxon>Eutheria</taxon>
        <taxon>Laurasiatheria</taxon>
        <taxon>Chiroptera</taxon>
        <taxon>Yangochiroptera</taxon>
        <taxon>Vespertilionidae</taxon>
        <taxon>Pipistrellus</taxon>
    </lineage>
</organism>
<accession>A0ABN9ZV46</accession>
<proteinExistence type="predicted"/>
<keyword evidence="2" id="KW-1185">Reference proteome</keyword>
<gene>
    <name evidence="1" type="ORF">MPIPNATIZW_LOCUS10431</name>
</gene>
<sequence>MLCGGFGNFSGAVFPGCYWGSYGYPLGYSVGCGYGSTYSPVGYGCGYGYGGCLSYRRYWPYGLY</sequence>
<dbReference type="InterPro" id="IPR039351">
    <property type="entry name" value="KRTAP8-1"/>
</dbReference>
<protein>
    <recommendedName>
        <fullName evidence="3">Keratin-associated protein 8-1</fullName>
    </recommendedName>
</protein>